<keyword evidence="2" id="KW-0808">Transferase</keyword>
<dbReference type="InterPro" id="IPR001173">
    <property type="entry name" value="Glyco_trans_2-like"/>
</dbReference>
<dbReference type="Proteomes" id="UP000194151">
    <property type="component" value="Chromosome"/>
</dbReference>
<dbReference type="Pfam" id="PF00535">
    <property type="entry name" value="Glycos_transf_2"/>
    <property type="match status" value="1"/>
</dbReference>
<evidence type="ECO:0000256" key="2">
    <source>
        <dbReference type="ARBA" id="ARBA00022679"/>
    </source>
</evidence>
<dbReference type="STRING" id="1416806.CAL12_12655"/>
<dbReference type="Gene3D" id="3.90.550.10">
    <property type="entry name" value="Spore Coat Polysaccharide Biosynthesis Protein SpsA, Chain A"/>
    <property type="match status" value="1"/>
</dbReference>
<sequence>MPVYNCAAFLPASLDSLLSQRGLSLEIIAVNDGSSDDSLAVLRERARADARLRVIDQANQGPSVARNAGLQAARGEWIVFADADDWVTPDTLREWHDLARSGDVDVLIGNGYRFATEPLVPTKGPLLQRQRWDEVMSGPDWIVHCTSQGEWPHYVWLQLIRRSLIEQHGLRFTPALLHEDILWTLHLALAARRVGFARRPAYAYRLNPDSIVRSPSQTSLARRAQSYVHILKALVDCAGAVRGNAALRRALLRHANVECTHLESILRKEMHGGPLRRDVARRLHEMKIWRALWRGASGVRQHRRLVRCYLTVARYRR</sequence>
<gene>
    <name evidence="4" type="ORF">CAL12_12655</name>
</gene>
<feature type="domain" description="Glycosyltransferase 2-like" evidence="3">
    <location>
        <begin position="1"/>
        <end position="120"/>
    </location>
</feature>
<dbReference type="SUPFAM" id="SSF53448">
    <property type="entry name" value="Nucleotide-diphospho-sugar transferases"/>
    <property type="match status" value="1"/>
</dbReference>
<dbReference type="PANTHER" id="PTHR22916:SF51">
    <property type="entry name" value="GLYCOSYLTRANSFERASE EPSH-RELATED"/>
    <property type="match status" value="1"/>
</dbReference>
<keyword evidence="1" id="KW-0328">Glycosyltransferase</keyword>
<dbReference type="InterPro" id="IPR029044">
    <property type="entry name" value="Nucleotide-diphossugar_trans"/>
</dbReference>
<keyword evidence="5" id="KW-1185">Reference proteome</keyword>
<dbReference type="CDD" id="cd00761">
    <property type="entry name" value="Glyco_tranf_GTA_type"/>
    <property type="match status" value="1"/>
</dbReference>
<evidence type="ECO:0000313" key="4">
    <source>
        <dbReference type="EMBL" id="ARP84513.1"/>
    </source>
</evidence>
<reference evidence="4 5" key="1">
    <citation type="submission" date="2017-05" db="EMBL/GenBank/DDBJ databases">
        <title>Complete and WGS of Bordetella genogroups.</title>
        <authorList>
            <person name="Spilker T."/>
            <person name="LiPuma J."/>
        </authorList>
    </citation>
    <scope>NUCLEOTIDE SEQUENCE [LARGE SCALE GENOMIC DNA]</scope>
    <source>
        <strain evidence="4 5">AU19157</strain>
    </source>
</reference>
<dbReference type="PANTHER" id="PTHR22916">
    <property type="entry name" value="GLYCOSYLTRANSFERASE"/>
    <property type="match status" value="1"/>
</dbReference>
<evidence type="ECO:0000256" key="1">
    <source>
        <dbReference type="ARBA" id="ARBA00022676"/>
    </source>
</evidence>
<proteinExistence type="predicted"/>
<dbReference type="AlphaFoldDB" id="A0A1W6YV62"/>
<evidence type="ECO:0000259" key="3">
    <source>
        <dbReference type="Pfam" id="PF00535"/>
    </source>
</evidence>
<accession>A0A1W6YV62</accession>
<name>A0A1W6YV62_9BORD</name>
<dbReference type="KEGG" id="bgv:CAL12_12655"/>
<dbReference type="GO" id="GO:0016758">
    <property type="term" value="F:hexosyltransferase activity"/>
    <property type="evidence" value="ECO:0007669"/>
    <property type="project" value="UniProtKB-ARBA"/>
</dbReference>
<dbReference type="OrthoDB" id="9798249at2"/>
<organism evidence="4 5">
    <name type="scientific">Bordetella genomosp. 8</name>
    <dbReference type="NCBI Taxonomy" id="1416806"/>
    <lineage>
        <taxon>Bacteria</taxon>
        <taxon>Pseudomonadati</taxon>
        <taxon>Pseudomonadota</taxon>
        <taxon>Betaproteobacteria</taxon>
        <taxon>Burkholderiales</taxon>
        <taxon>Alcaligenaceae</taxon>
        <taxon>Bordetella</taxon>
    </lineage>
</organism>
<protein>
    <recommendedName>
        <fullName evidence="3">Glycosyltransferase 2-like domain-containing protein</fullName>
    </recommendedName>
</protein>
<dbReference type="EMBL" id="CP021108">
    <property type="protein sequence ID" value="ARP84513.1"/>
    <property type="molecule type" value="Genomic_DNA"/>
</dbReference>
<evidence type="ECO:0000313" key="5">
    <source>
        <dbReference type="Proteomes" id="UP000194151"/>
    </source>
</evidence>